<feature type="transmembrane region" description="Helical" evidence="2">
    <location>
        <begin position="34"/>
        <end position="51"/>
    </location>
</feature>
<keyword evidence="4" id="KW-1185">Reference proteome</keyword>
<feature type="transmembrane region" description="Helical" evidence="2">
    <location>
        <begin position="57"/>
        <end position="75"/>
    </location>
</feature>
<gene>
    <name evidence="3" type="ORF">ATC03_04785</name>
</gene>
<feature type="region of interest" description="Disordered" evidence="1">
    <location>
        <begin position="155"/>
        <end position="175"/>
    </location>
</feature>
<dbReference type="RefSeq" id="WP_067873778.1">
    <property type="nucleotide sequence ID" value="NZ_CP013979.1"/>
</dbReference>
<sequence>MQPIQLVLLLGMVVYAIVRQTRISTAGGPARFKLAFIYAGIGVASLLVGGWSPPEGLGWLFLLGGIVLSAVVGVLRGRLTKVWVADDGQLLRQGTWLTVSLFVAVIAVKVALGVIAGFAGIADGSSFAEVLVIVAIMIAVQAEIVHRRARRLSATRPSPSVGTDMALAPSAAARP</sequence>
<keyword evidence="2" id="KW-1133">Transmembrane helix</keyword>
<keyword evidence="2" id="KW-0472">Membrane</keyword>
<dbReference type="EMBL" id="CP013979">
    <property type="protein sequence ID" value="ANJ26147.1"/>
    <property type="molecule type" value="Genomic_DNA"/>
</dbReference>
<proteinExistence type="predicted"/>
<evidence type="ECO:0000313" key="4">
    <source>
        <dbReference type="Proteomes" id="UP000078437"/>
    </source>
</evidence>
<accession>A0A191WD44</accession>
<keyword evidence="2" id="KW-0812">Transmembrane</keyword>
<reference evidence="4" key="2">
    <citation type="submission" date="2016-01" db="EMBL/GenBank/DDBJ databases">
        <title>Complete genome sequence of Agromyces aureus AR33T and comparison with related organisms.</title>
        <authorList>
            <person name="Corretto E."/>
            <person name="Antonielli L."/>
            <person name="Sessitsch A."/>
            <person name="Brader G."/>
        </authorList>
    </citation>
    <scope>NUCLEOTIDE SEQUENCE [LARGE SCALE GENOMIC DNA]</scope>
    <source>
        <strain evidence="4">AR33</strain>
    </source>
</reference>
<protein>
    <recommendedName>
        <fullName evidence="5">DUF1453 domain-containing protein</fullName>
    </recommendedName>
</protein>
<feature type="transmembrane region" description="Helical" evidence="2">
    <location>
        <begin position="96"/>
        <end position="121"/>
    </location>
</feature>
<reference evidence="3 4" key="1">
    <citation type="journal article" date="2016" name="Int. J. Syst. Evol. Microbiol.">
        <title>Agromyces aureus sp. nov., isolated from the rhizosphere of Salix caprea L. grown in a heavy-metal-contaminated soil.</title>
        <authorList>
            <person name="Corretto E."/>
            <person name="Antonielli L."/>
            <person name="Sessitsch A."/>
            <person name="Compant S."/>
            <person name="Gorfer M."/>
            <person name="Kuffner M."/>
            <person name="Brader G."/>
        </authorList>
    </citation>
    <scope>NUCLEOTIDE SEQUENCE [LARGE SCALE GENOMIC DNA]</scope>
    <source>
        <strain evidence="3 4">AR33</strain>
    </source>
</reference>
<dbReference type="Proteomes" id="UP000078437">
    <property type="component" value="Chromosome"/>
</dbReference>
<name>A0A191WD44_9MICO</name>
<dbReference type="KEGG" id="agy:ATC03_04785"/>
<evidence type="ECO:0000256" key="1">
    <source>
        <dbReference type="SAM" id="MobiDB-lite"/>
    </source>
</evidence>
<feature type="transmembrane region" description="Helical" evidence="2">
    <location>
        <begin position="127"/>
        <end position="146"/>
    </location>
</feature>
<evidence type="ECO:0000256" key="2">
    <source>
        <dbReference type="SAM" id="Phobius"/>
    </source>
</evidence>
<organism evidence="3 4">
    <name type="scientific">Agromyces aureus</name>
    <dbReference type="NCBI Taxonomy" id="453304"/>
    <lineage>
        <taxon>Bacteria</taxon>
        <taxon>Bacillati</taxon>
        <taxon>Actinomycetota</taxon>
        <taxon>Actinomycetes</taxon>
        <taxon>Micrococcales</taxon>
        <taxon>Microbacteriaceae</taxon>
        <taxon>Agromyces</taxon>
    </lineage>
</organism>
<dbReference type="AlphaFoldDB" id="A0A191WD44"/>
<dbReference type="OrthoDB" id="4773689at2"/>
<evidence type="ECO:0000313" key="3">
    <source>
        <dbReference type="EMBL" id="ANJ26147.1"/>
    </source>
</evidence>
<evidence type="ECO:0008006" key="5">
    <source>
        <dbReference type="Google" id="ProtNLM"/>
    </source>
</evidence>
<feature type="transmembrane region" description="Helical" evidence="2">
    <location>
        <begin position="6"/>
        <end position="22"/>
    </location>
</feature>